<keyword evidence="1" id="KW-0472">Membrane</keyword>
<proteinExistence type="predicted"/>
<dbReference type="EMBL" id="FNQR01000023">
    <property type="protein sequence ID" value="SEB17160.1"/>
    <property type="molecule type" value="Genomic_DNA"/>
</dbReference>
<reference evidence="4" key="1">
    <citation type="submission" date="2016-10" db="EMBL/GenBank/DDBJ databases">
        <authorList>
            <person name="Varghese N."/>
            <person name="Submissions S."/>
        </authorList>
    </citation>
    <scope>NUCLEOTIDE SEQUENCE [LARGE SCALE GENOMIC DNA]</scope>
    <source>
        <strain evidence="4">CCM7597</strain>
    </source>
</reference>
<dbReference type="STRING" id="571932.SAMN05421743_12316"/>
<feature type="transmembrane region" description="Helical" evidence="1">
    <location>
        <begin position="120"/>
        <end position="141"/>
    </location>
</feature>
<dbReference type="NCBIfam" id="TIGR02871">
    <property type="entry name" value="spore_ylbJ"/>
    <property type="match status" value="1"/>
</dbReference>
<organism evidence="3 4">
    <name type="scientific">Thalassobacillus cyri</name>
    <dbReference type="NCBI Taxonomy" id="571932"/>
    <lineage>
        <taxon>Bacteria</taxon>
        <taxon>Bacillati</taxon>
        <taxon>Bacillota</taxon>
        <taxon>Bacilli</taxon>
        <taxon>Bacillales</taxon>
        <taxon>Bacillaceae</taxon>
        <taxon>Thalassobacillus</taxon>
    </lineage>
</organism>
<sequence length="405" mass="44556">MKSQVKSFILALFTIVFAILLIKYPDQALSASIRGLNMWWEIVFPSLLPFFIISELMIGFGVVTFIGVLFEPIMRPLFNVPGSGSFVWAMGMASGYPSGAKITARLRQEKQLSRIEAERLVSFTNASNPLFIFGAIAVGFFNDPSLGILLAASHYAGNTMVGLVMRFYCRKDTGTTKKSSEGFSLKRAFRELHKTRIKDERPFGKLFGDAVLSSLQTLLMIGGFIIIFSVLNKLLFVTGITEVIAASFSLLLMLLQLPEVLSIPIFSGLMEITMGSQMISQSGTEMLYAAIAVSFILGFNGFSVQAQVASILAETDVRFLPYFIGRLMHGVFASVLCILLFHPLYLSQSEGSSGAVPVLSKIGAQNWAMNFLEQLSYYGPLITIASLMTGCLILWKQLKASHSFK</sequence>
<dbReference type="RefSeq" id="WP_093046606.1">
    <property type="nucleotide sequence ID" value="NZ_FNQR01000023.1"/>
</dbReference>
<feature type="transmembrane region" description="Helical" evidence="1">
    <location>
        <begin position="327"/>
        <end position="346"/>
    </location>
</feature>
<dbReference type="InterPro" id="IPR014226">
    <property type="entry name" value="Spore_IM_YlbJ"/>
</dbReference>
<feature type="domain" description="Nucleoside transporter/FeoB GTPase Gate" evidence="2">
    <location>
        <begin position="43"/>
        <end position="140"/>
    </location>
</feature>
<dbReference type="Proteomes" id="UP000198584">
    <property type="component" value="Unassembled WGS sequence"/>
</dbReference>
<accession>A0A1H4H6X0</accession>
<name>A0A1H4H6X0_9BACI</name>
<dbReference type="Pfam" id="PF07670">
    <property type="entry name" value="Gate"/>
    <property type="match status" value="1"/>
</dbReference>
<dbReference type="OrthoDB" id="1645614at2"/>
<evidence type="ECO:0000313" key="4">
    <source>
        <dbReference type="Proteomes" id="UP000198584"/>
    </source>
</evidence>
<feature type="transmembrane region" description="Helical" evidence="1">
    <location>
        <begin position="206"/>
        <end position="228"/>
    </location>
</feature>
<evidence type="ECO:0000259" key="2">
    <source>
        <dbReference type="Pfam" id="PF07670"/>
    </source>
</evidence>
<keyword evidence="1" id="KW-0812">Transmembrane</keyword>
<feature type="transmembrane region" description="Helical" evidence="1">
    <location>
        <begin position="286"/>
        <end position="306"/>
    </location>
</feature>
<feature type="transmembrane region" description="Helical" evidence="1">
    <location>
        <begin position="46"/>
        <end position="70"/>
    </location>
</feature>
<feature type="transmembrane region" description="Helical" evidence="1">
    <location>
        <begin position="377"/>
        <end position="395"/>
    </location>
</feature>
<keyword evidence="1" id="KW-1133">Transmembrane helix</keyword>
<evidence type="ECO:0000313" key="3">
    <source>
        <dbReference type="EMBL" id="SEB17160.1"/>
    </source>
</evidence>
<keyword evidence="4" id="KW-1185">Reference proteome</keyword>
<evidence type="ECO:0000256" key="1">
    <source>
        <dbReference type="SAM" id="Phobius"/>
    </source>
</evidence>
<gene>
    <name evidence="3" type="ORF">SAMN05421743_12316</name>
</gene>
<dbReference type="AlphaFoldDB" id="A0A1H4H6X0"/>
<protein>
    <submittedName>
        <fullName evidence="3">Sporulation integral membrane protein YlbJ</fullName>
    </submittedName>
</protein>
<dbReference type="InterPro" id="IPR011642">
    <property type="entry name" value="Gate_dom"/>
</dbReference>